<dbReference type="CDD" id="cd01347">
    <property type="entry name" value="ligand_gated_channel"/>
    <property type="match status" value="1"/>
</dbReference>
<feature type="chain" id="PRO_5039335251" evidence="12">
    <location>
        <begin position="24"/>
        <end position="635"/>
    </location>
</feature>
<dbReference type="GO" id="GO:0015344">
    <property type="term" value="F:siderophore uptake transmembrane transporter activity"/>
    <property type="evidence" value="ECO:0007669"/>
    <property type="project" value="TreeGrafter"/>
</dbReference>
<keyword evidence="2 10" id="KW-0813">Transport</keyword>
<dbReference type="Gene3D" id="2.40.170.20">
    <property type="entry name" value="TonB-dependent receptor, beta-barrel domain"/>
    <property type="match status" value="1"/>
</dbReference>
<evidence type="ECO:0000256" key="7">
    <source>
        <dbReference type="ARBA" id="ARBA00023136"/>
    </source>
</evidence>
<reference evidence="15" key="1">
    <citation type="journal article" date="2021" name="PeerJ">
        <title>Extensive microbial diversity within the chicken gut microbiome revealed by metagenomics and culture.</title>
        <authorList>
            <person name="Gilroy R."/>
            <person name="Ravi A."/>
            <person name="Getino M."/>
            <person name="Pursley I."/>
            <person name="Horton D.L."/>
            <person name="Alikhan N.F."/>
            <person name="Baker D."/>
            <person name="Gharbi K."/>
            <person name="Hall N."/>
            <person name="Watson M."/>
            <person name="Adriaenssens E.M."/>
            <person name="Foster-Nyarko E."/>
            <person name="Jarju S."/>
            <person name="Secka A."/>
            <person name="Antonio M."/>
            <person name="Oren A."/>
            <person name="Chaudhuri R.R."/>
            <person name="La Ragione R."/>
            <person name="Hildebrand F."/>
            <person name="Pallen M.J."/>
        </authorList>
    </citation>
    <scope>NUCLEOTIDE SEQUENCE</scope>
    <source>
        <strain evidence="15">5134</strain>
    </source>
</reference>
<evidence type="ECO:0000256" key="9">
    <source>
        <dbReference type="ARBA" id="ARBA00023237"/>
    </source>
</evidence>
<evidence type="ECO:0000256" key="2">
    <source>
        <dbReference type="ARBA" id="ARBA00022448"/>
    </source>
</evidence>
<reference evidence="15" key="2">
    <citation type="submission" date="2021-04" db="EMBL/GenBank/DDBJ databases">
        <authorList>
            <person name="Gilroy R."/>
        </authorList>
    </citation>
    <scope>NUCLEOTIDE SEQUENCE</scope>
    <source>
        <strain evidence="15">5134</strain>
    </source>
</reference>
<evidence type="ECO:0000256" key="10">
    <source>
        <dbReference type="PROSITE-ProRule" id="PRU01360"/>
    </source>
</evidence>
<accession>A0A9D2CBI4</accession>
<dbReference type="GO" id="GO:0044718">
    <property type="term" value="P:siderophore transmembrane transport"/>
    <property type="evidence" value="ECO:0007669"/>
    <property type="project" value="TreeGrafter"/>
</dbReference>
<evidence type="ECO:0000256" key="5">
    <source>
        <dbReference type="ARBA" id="ARBA00022729"/>
    </source>
</evidence>
<protein>
    <submittedName>
        <fullName evidence="15">TonB-dependent receptor</fullName>
    </submittedName>
</protein>
<dbReference type="InterPro" id="IPR010916">
    <property type="entry name" value="TonB_box_CS"/>
</dbReference>
<dbReference type="AlphaFoldDB" id="A0A9D2CBI4"/>
<dbReference type="InterPro" id="IPR037066">
    <property type="entry name" value="Plug_dom_sf"/>
</dbReference>
<feature type="signal peptide" evidence="12">
    <location>
        <begin position="1"/>
        <end position="23"/>
    </location>
</feature>
<name>A0A9D2CBI4_9BACT</name>
<organism evidence="15 16">
    <name type="scientific">Candidatus Alistipes intestinigallinarum</name>
    <dbReference type="NCBI Taxonomy" id="2838440"/>
    <lineage>
        <taxon>Bacteria</taxon>
        <taxon>Pseudomonadati</taxon>
        <taxon>Bacteroidota</taxon>
        <taxon>Bacteroidia</taxon>
        <taxon>Bacteroidales</taxon>
        <taxon>Rikenellaceae</taxon>
        <taxon>Alistipes</taxon>
    </lineage>
</organism>
<keyword evidence="3 10" id="KW-1134">Transmembrane beta strand</keyword>
<keyword evidence="6 11" id="KW-0798">TonB box</keyword>
<evidence type="ECO:0000313" key="15">
    <source>
        <dbReference type="EMBL" id="HIY68402.1"/>
    </source>
</evidence>
<evidence type="ECO:0000256" key="1">
    <source>
        <dbReference type="ARBA" id="ARBA00004571"/>
    </source>
</evidence>
<dbReference type="InterPro" id="IPR012910">
    <property type="entry name" value="Plug_dom"/>
</dbReference>
<comment type="subcellular location">
    <subcellularLocation>
        <location evidence="1 10">Cell outer membrane</location>
        <topology evidence="1 10">Multi-pass membrane protein</topology>
    </subcellularLocation>
</comment>
<dbReference type="PANTHER" id="PTHR30069:SF29">
    <property type="entry name" value="HEMOGLOBIN AND HEMOGLOBIN-HAPTOGLOBIN-BINDING PROTEIN 1-RELATED"/>
    <property type="match status" value="1"/>
</dbReference>
<dbReference type="InterPro" id="IPR039426">
    <property type="entry name" value="TonB-dep_rcpt-like"/>
</dbReference>
<gene>
    <name evidence="15" type="ORF">H9828_03175</name>
</gene>
<dbReference type="Pfam" id="PF07715">
    <property type="entry name" value="Plug"/>
    <property type="match status" value="1"/>
</dbReference>
<dbReference type="Pfam" id="PF00593">
    <property type="entry name" value="TonB_dep_Rec_b-barrel"/>
    <property type="match status" value="1"/>
</dbReference>
<dbReference type="Proteomes" id="UP000886844">
    <property type="component" value="Unassembled WGS sequence"/>
</dbReference>
<comment type="similarity">
    <text evidence="10 11">Belongs to the TonB-dependent receptor family.</text>
</comment>
<dbReference type="InterPro" id="IPR036942">
    <property type="entry name" value="Beta-barrel_TonB_sf"/>
</dbReference>
<dbReference type="PANTHER" id="PTHR30069">
    <property type="entry name" value="TONB-DEPENDENT OUTER MEMBRANE RECEPTOR"/>
    <property type="match status" value="1"/>
</dbReference>
<dbReference type="Gene3D" id="2.170.130.10">
    <property type="entry name" value="TonB-dependent receptor, plug domain"/>
    <property type="match status" value="1"/>
</dbReference>
<comment type="caution">
    <text evidence="15">The sequence shown here is derived from an EMBL/GenBank/DDBJ whole genome shotgun (WGS) entry which is preliminary data.</text>
</comment>
<evidence type="ECO:0000313" key="16">
    <source>
        <dbReference type="Proteomes" id="UP000886844"/>
    </source>
</evidence>
<evidence type="ECO:0000259" key="13">
    <source>
        <dbReference type="Pfam" id="PF00593"/>
    </source>
</evidence>
<evidence type="ECO:0000256" key="6">
    <source>
        <dbReference type="ARBA" id="ARBA00023077"/>
    </source>
</evidence>
<dbReference type="SUPFAM" id="SSF56935">
    <property type="entry name" value="Porins"/>
    <property type="match status" value="1"/>
</dbReference>
<sequence length="635" mass="70290">MKRNRNLLLLAALCAGIAGAATAAPETSMPADAGIAERNLPIDSVVVTGTRYASDIRHLPMSVAVVGRETIEQRQEASLLPLLTEQVPGLFITSRGVMGYGVSTGAAGGMSLRGIGGGSAAQLLVLVDGRPQYMGLFGHPIADVYQSMLAERVEVVRGPASVLYGSNAMGGVINIVTRQQREEGVRTDLNVSYGSWNTLQTEAANRIRKGRFTSVVTASYNRTDGHRADLGFEQYGGYAKVGYAFSAHWKAFADVSLTHFNASNPGPVTKRLYDNDSHITRGMTSFALENEYDRTSGALKCYYNWGRHRINDGYEAGEEPLDYRFHSRDRMLGISLYQSAALWQGARVTAGIDWQHFGGEAWNRAVADGTQSPIADQTEDEVAGYAEFRQTAGRFTFDAGLRVDHHTRTSTEWVPQVGISWRAARDGVLKASASKGFRNPVLRDLYMFGVKNPDLKPERLWNYELAWSQRLADGRLSYGVNLFRIEGRDIIQTGIRDGRNILLNQARIENWGIEANAAWRIAAAWSLDANYSWLRMKYPVLASPEHKLYAGANFSRKRWMVAAGVQYVEGLYTAVAPNAEIQENFVLLNLRASFRVNRRLTIYARGENLLAQRYEINAGYPMPRATAFGGIKLNF</sequence>
<dbReference type="InterPro" id="IPR000531">
    <property type="entry name" value="Beta-barrel_TonB"/>
</dbReference>
<evidence type="ECO:0000256" key="3">
    <source>
        <dbReference type="ARBA" id="ARBA00022452"/>
    </source>
</evidence>
<evidence type="ECO:0000256" key="4">
    <source>
        <dbReference type="ARBA" id="ARBA00022692"/>
    </source>
</evidence>
<evidence type="ECO:0000259" key="14">
    <source>
        <dbReference type="Pfam" id="PF07715"/>
    </source>
</evidence>
<keyword evidence="5 12" id="KW-0732">Signal</keyword>
<dbReference type="PROSITE" id="PS00430">
    <property type="entry name" value="TONB_DEPENDENT_REC_1"/>
    <property type="match status" value="1"/>
</dbReference>
<feature type="domain" description="TonB-dependent receptor plug" evidence="14">
    <location>
        <begin position="56"/>
        <end position="172"/>
    </location>
</feature>
<keyword evidence="7 10" id="KW-0472">Membrane</keyword>
<dbReference type="PROSITE" id="PS52016">
    <property type="entry name" value="TONB_DEPENDENT_REC_3"/>
    <property type="match status" value="1"/>
</dbReference>
<evidence type="ECO:0000256" key="11">
    <source>
        <dbReference type="RuleBase" id="RU003357"/>
    </source>
</evidence>
<dbReference type="EMBL" id="DXDA01000026">
    <property type="protein sequence ID" value="HIY68402.1"/>
    <property type="molecule type" value="Genomic_DNA"/>
</dbReference>
<evidence type="ECO:0000256" key="12">
    <source>
        <dbReference type="SAM" id="SignalP"/>
    </source>
</evidence>
<keyword evidence="9 10" id="KW-0998">Cell outer membrane</keyword>
<proteinExistence type="inferred from homology"/>
<keyword evidence="8 15" id="KW-0675">Receptor</keyword>
<evidence type="ECO:0000256" key="8">
    <source>
        <dbReference type="ARBA" id="ARBA00023170"/>
    </source>
</evidence>
<feature type="domain" description="TonB-dependent receptor-like beta-barrel" evidence="13">
    <location>
        <begin position="225"/>
        <end position="609"/>
    </location>
</feature>
<dbReference type="GO" id="GO:0009279">
    <property type="term" value="C:cell outer membrane"/>
    <property type="evidence" value="ECO:0007669"/>
    <property type="project" value="UniProtKB-SubCell"/>
</dbReference>
<keyword evidence="4 10" id="KW-0812">Transmembrane</keyword>